<gene>
    <name evidence="11" type="ORF">FGG08_002471</name>
</gene>
<dbReference type="EMBL" id="JAGHQL010000037">
    <property type="protein sequence ID" value="KAH0543210.1"/>
    <property type="molecule type" value="Genomic_DNA"/>
</dbReference>
<evidence type="ECO:0000256" key="3">
    <source>
        <dbReference type="ARBA" id="ARBA00022603"/>
    </source>
</evidence>
<evidence type="ECO:0000313" key="11">
    <source>
        <dbReference type="EMBL" id="KAH0543210.1"/>
    </source>
</evidence>
<evidence type="ECO:0000256" key="2">
    <source>
        <dbReference type="ARBA" id="ARBA00012750"/>
    </source>
</evidence>
<organism evidence="11 12">
    <name type="scientific">Glutinoglossum americanum</name>
    <dbReference type="NCBI Taxonomy" id="1670608"/>
    <lineage>
        <taxon>Eukaryota</taxon>
        <taxon>Fungi</taxon>
        <taxon>Dikarya</taxon>
        <taxon>Ascomycota</taxon>
        <taxon>Pezizomycotina</taxon>
        <taxon>Geoglossomycetes</taxon>
        <taxon>Geoglossales</taxon>
        <taxon>Geoglossaceae</taxon>
        <taxon>Glutinoglossum</taxon>
    </lineage>
</organism>
<dbReference type="EC" id="2.1.1.282" evidence="2"/>
<dbReference type="SUPFAM" id="SSF111278">
    <property type="entry name" value="SSo0622-like"/>
    <property type="match status" value="1"/>
</dbReference>
<dbReference type="GO" id="GO:0032259">
    <property type="term" value="P:methylation"/>
    <property type="evidence" value="ECO:0007669"/>
    <property type="project" value="UniProtKB-KW"/>
</dbReference>
<dbReference type="GO" id="GO:0008033">
    <property type="term" value="P:tRNA processing"/>
    <property type="evidence" value="ECO:0007669"/>
    <property type="project" value="UniProtKB-KW"/>
</dbReference>
<reference evidence="11" key="1">
    <citation type="submission" date="2021-03" db="EMBL/GenBank/DDBJ databases">
        <title>Comparative genomics and phylogenomic investigation of the class Geoglossomycetes provide insights into ecological specialization and systematics.</title>
        <authorList>
            <person name="Melie T."/>
            <person name="Pirro S."/>
            <person name="Miller A.N."/>
            <person name="Quandt A."/>
        </authorList>
    </citation>
    <scope>NUCLEOTIDE SEQUENCE</scope>
    <source>
        <strain evidence="11">GBOQ0MN5Z8</strain>
    </source>
</reference>
<evidence type="ECO:0000256" key="8">
    <source>
        <dbReference type="ARBA" id="ARBA00049202"/>
    </source>
</evidence>
<dbReference type="AlphaFoldDB" id="A0A9P8I4T0"/>
<comment type="catalytic activity">
    <reaction evidence="8">
        <text>4-demethyl-7-[(3S)-3-amino-3-carboxypropyl]wyosine(37) in tRNA(Phe) + S-adenosyl-L-methionine = 7-[(3S)-3-amino-3-carboxypropyl]wyosine(37) in tRNA(Phe) + S-adenosyl-L-homocysteine + H(+)</text>
        <dbReference type="Rhea" id="RHEA:36635"/>
        <dbReference type="Rhea" id="RHEA-COMP:10378"/>
        <dbReference type="Rhea" id="RHEA-COMP:10379"/>
        <dbReference type="ChEBI" id="CHEBI:15378"/>
        <dbReference type="ChEBI" id="CHEBI:57856"/>
        <dbReference type="ChEBI" id="CHEBI:59789"/>
        <dbReference type="ChEBI" id="CHEBI:73543"/>
        <dbReference type="ChEBI" id="CHEBI:73550"/>
        <dbReference type="EC" id="2.1.1.282"/>
    </reaction>
</comment>
<evidence type="ECO:0000256" key="5">
    <source>
        <dbReference type="ARBA" id="ARBA00022691"/>
    </source>
</evidence>
<keyword evidence="5" id="KW-0949">S-adenosyl-L-methionine</keyword>
<name>A0A9P8I4T0_9PEZI</name>
<keyword evidence="3" id="KW-0489">Methyltransferase</keyword>
<sequence length="334" mass="36520">MPSTFERKKNSIVAQLQVPDIQYSDLSPKGTLDVDIRPLIHNVNSKEGLVTTSSCAGRISVFLEGKRKNDSPVIGENIVTSDEAFRDLSNKSGGTSVGGKGRGGRWLYVSHDPIPLPSGDIGGVPGFTELFGLSTSGREFPHSEDTRYVHFKFEPMILHVLTASLEHAQTVLTAASQAGFRESGAVNITSNPDGETTPMVAVRSMGLAFDSIIGCLHNSTDRVPETIFSLVGEPYLRSLVEIGNMRFRENAHRIERFAKALDIIHPPGVMAKPGEREWEDTDTRRERKRAEGLRKRLALQEARRQSPSANGSGSEYGATVPYSLENPIPHEASL</sequence>
<feature type="domain" description="tRNA wybutosine-synthesizing protein" evidence="10">
    <location>
        <begin position="8"/>
        <end position="262"/>
    </location>
</feature>
<feature type="compositionally biased region" description="Basic and acidic residues" evidence="9">
    <location>
        <begin position="273"/>
        <end position="294"/>
    </location>
</feature>
<comment type="caution">
    <text evidence="11">The sequence shown here is derived from an EMBL/GenBank/DDBJ whole genome shotgun (WGS) entry which is preliminary data.</text>
</comment>
<comment type="similarity">
    <text evidence="1">Belongs to the TYW3 family.</text>
</comment>
<keyword evidence="4" id="KW-0808">Transferase</keyword>
<proteinExistence type="inferred from homology"/>
<dbReference type="GO" id="GO:0008168">
    <property type="term" value="F:methyltransferase activity"/>
    <property type="evidence" value="ECO:0007669"/>
    <property type="project" value="UniProtKB-KW"/>
</dbReference>
<keyword evidence="6" id="KW-0819">tRNA processing</keyword>
<protein>
    <recommendedName>
        <fullName evidence="2">tRNA(Phe) 7-[(3-amino-3-carboxypropyl)-4-demethylwyosine(37)-N(4)]-methyltransferase</fullName>
        <ecNumber evidence="2">2.1.1.282</ecNumber>
    </recommendedName>
    <alternativeName>
        <fullName evidence="7">tRNA(Phe) 7-((3-amino-3-carboxypropyl)-4-demethylwyosine(37)-N(4))-methyltransferase</fullName>
    </alternativeName>
</protein>
<dbReference type="InterPro" id="IPR036602">
    <property type="entry name" value="tRNA_yW-synthesising-like_sf"/>
</dbReference>
<evidence type="ECO:0000256" key="4">
    <source>
        <dbReference type="ARBA" id="ARBA00022679"/>
    </source>
</evidence>
<evidence type="ECO:0000313" key="12">
    <source>
        <dbReference type="Proteomes" id="UP000698800"/>
    </source>
</evidence>
<feature type="region of interest" description="Disordered" evidence="9">
    <location>
        <begin position="271"/>
        <end position="334"/>
    </location>
</feature>
<dbReference type="PANTHER" id="PTHR48418">
    <property type="entry name" value="TRNA WYBUTOSINE-SYNTHESIZING PROTEIN 3"/>
    <property type="match status" value="1"/>
</dbReference>
<dbReference type="InterPro" id="IPR003827">
    <property type="entry name" value="tRNA_yW-synthesising"/>
</dbReference>
<dbReference type="PANTHER" id="PTHR48418:SF1">
    <property type="entry name" value="TRNA WYBUTOSINE-SYNTHESIZING PROTEIN 3"/>
    <property type="match status" value="1"/>
</dbReference>
<evidence type="ECO:0000256" key="1">
    <source>
        <dbReference type="ARBA" id="ARBA00008569"/>
    </source>
</evidence>
<evidence type="ECO:0000256" key="6">
    <source>
        <dbReference type="ARBA" id="ARBA00022694"/>
    </source>
</evidence>
<dbReference type="Pfam" id="PF02676">
    <property type="entry name" value="TYW3"/>
    <property type="match status" value="1"/>
</dbReference>
<dbReference type="Proteomes" id="UP000698800">
    <property type="component" value="Unassembled WGS sequence"/>
</dbReference>
<dbReference type="OrthoDB" id="263283at2759"/>
<keyword evidence="12" id="KW-1185">Reference proteome</keyword>
<evidence type="ECO:0000256" key="9">
    <source>
        <dbReference type="SAM" id="MobiDB-lite"/>
    </source>
</evidence>
<accession>A0A9P8I4T0</accession>
<evidence type="ECO:0000259" key="10">
    <source>
        <dbReference type="Pfam" id="PF02676"/>
    </source>
</evidence>
<dbReference type="Gene3D" id="3.30.1960.10">
    <property type="entry name" value="tRNA wybutosine-synthesizing-like"/>
    <property type="match status" value="1"/>
</dbReference>
<evidence type="ECO:0000256" key="7">
    <source>
        <dbReference type="ARBA" id="ARBA00030554"/>
    </source>
</evidence>